<dbReference type="PANTHER" id="PTHR28206">
    <property type="entry name" value="NUCLEOPORIN POM152"/>
    <property type="match status" value="1"/>
</dbReference>
<feature type="domain" description="Nucleoporin POM152 ninth Ig-like" evidence="7">
    <location>
        <begin position="1119"/>
        <end position="1197"/>
    </location>
</feature>
<reference evidence="8 9" key="1">
    <citation type="submission" date="2019-09" db="EMBL/GenBank/DDBJ databases">
        <title>Draft genome of the ectomycorrhizal ascomycete Sphaerosporella brunnea.</title>
        <authorList>
            <consortium name="DOE Joint Genome Institute"/>
            <person name="Benucci G.M."/>
            <person name="Marozzi G."/>
            <person name="Antonielli L."/>
            <person name="Sanchez S."/>
            <person name="Marco P."/>
            <person name="Wang X."/>
            <person name="Falini L.B."/>
            <person name="Barry K."/>
            <person name="Haridas S."/>
            <person name="Lipzen A."/>
            <person name="Labutti K."/>
            <person name="Grigoriev I.V."/>
            <person name="Murat C."/>
            <person name="Martin F."/>
            <person name="Albertini E."/>
            <person name="Donnini D."/>
            <person name="Bonito G."/>
        </authorList>
    </citation>
    <scope>NUCLEOTIDE SEQUENCE [LARGE SCALE GENOMIC DNA]</scope>
    <source>
        <strain evidence="8 9">Sb_GMNB300</strain>
    </source>
</reference>
<comment type="caution">
    <text evidence="8">The sequence shown here is derived from an EMBL/GenBank/DDBJ whole genome shotgun (WGS) entry which is preliminary data.</text>
</comment>
<keyword evidence="2" id="KW-0812">Transmembrane</keyword>
<evidence type="ECO:0000256" key="1">
    <source>
        <dbReference type="SAM" id="MobiDB-lite"/>
    </source>
</evidence>
<evidence type="ECO:0000259" key="4">
    <source>
        <dbReference type="Pfam" id="PF24097"/>
    </source>
</evidence>
<proteinExistence type="predicted"/>
<dbReference type="Pfam" id="PF24527">
    <property type="entry name" value="Ig-like_Pom152_9"/>
    <property type="match status" value="1"/>
</dbReference>
<feature type="domain" description="Nucleoporin POM152 Ig-like" evidence="5">
    <location>
        <begin position="1216"/>
        <end position="1286"/>
    </location>
</feature>
<feature type="compositionally biased region" description="Low complexity" evidence="1">
    <location>
        <begin position="73"/>
        <end position="82"/>
    </location>
</feature>
<dbReference type="InterPro" id="IPR056542">
    <property type="entry name" value="Ig-like_POM152_1st"/>
</dbReference>
<dbReference type="EMBL" id="VXIS01000178">
    <property type="protein sequence ID" value="KAA8898818.1"/>
    <property type="molecule type" value="Genomic_DNA"/>
</dbReference>
<dbReference type="Pfam" id="PF24312">
    <property type="entry name" value="Ig-like_POM152"/>
    <property type="match status" value="3"/>
</dbReference>
<evidence type="ECO:0000313" key="8">
    <source>
        <dbReference type="EMBL" id="KAA8898818.1"/>
    </source>
</evidence>
<evidence type="ECO:0000259" key="6">
    <source>
        <dbReference type="Pfam" id="PF24519"/>
    </source>
</evidence>
<feature type="domain" description="Nucleoporin POM152 Ig-like" evidence="5">
    <location>
        <begin position="488"/>
        <end position="589"/>
    </location>
</feature>
<dbReference type="InterPro" id="IPR056540">
    <property type="entry name" value="TMD_POM152"/>
</dbReference>
<dbReference type="Proteomes" id="UP000326924">
    <property type="component" value="Unassembled WGS sequence"/>
</dbReference>
<feature type="compositionally biased region" description="Low complexity" evidence="1">
    <location>
        <begin position="45"/>
        <end position="65"/>
    </location>
</feature>
<feature type="domain" description="Nucleoporin POM152 first Ig-like" evidence="6">
    <location>
        <begin position="235"/>
        <end position="339"/>
    </location>
</feature>
<dbReference type="InterPro" id="IPR056541">
    <property type="entry name" value="Ig-like_POM152"/>
</dbReference>
<dbReference type="FunCoup" id="A0A5J5EPR7">
    <property type="interactions" value="82"/>
</dbReference>
<dbReference type="InterPro" id="IPR037701">
    <property type="entry name" value="Pom152"/>
</dbReference>
<dbReference type="GO" id="GO:0006606">
    <property type="term" value="P:protein import into nucleus"/>
    <property type="evidence" value="ECO:0007669"/>
    <property type="project" value="TreeGrafter"/>
</dbReference>
<evidence type="ECO:0000259" key="5">
    <source>
        <dbReference type="Pfam" id="PF24312"/>
    </source>
</evidence>
<gene>
    <name evidence="8" type="ORF">FN846DRAFT_199561</name>
</gene>
<dbReference type="OrthoDB" id="5529162at2759"/>
<keyword evidence="2" id="KW-1133">Transmembrane helix</keyword>
<accession>A0A5J5EPR7</accession>
<keyword evidence="9" id="KW-1185">Reference proteome</keyword>
<evidence type="ECO:0000256" key="2">
    <source>
        <dbReference type="SAM" id="Phobius"/>
    </source>
</evidence>
<dbReference type="GO" id="GO:0070762">
    <property type="term" value="C:nuclear pore transmembrane ring"/>
    <property type="evidence" value="ECO:0007669"/>
    <property type="project" value="TreeGrafter"/>
</dbReference>
<keyword evidence="2" id="KW-0472">Membrane</keyword>
<dbReference type="PANTHER" id="PTHR28206:SF1">
    <property type="entry name" value="NUCLEOPORIN POM152"/>
    <property type="match status" value="1"/>
</dbReference>
<evidence type="ECO:0000259" key="7">
    <source>
        <dbReference type="Pfam" id="PF24527"/>
    </source>
</evidence>
<dbReference type="InterPro" id="IPR056544">
    <property type="entry name" value="Ig_POM152"/>
</dbReference>
<evidence type="ECO:0000313" key="9">
    <source>
        <dbReference type="Proteomes" id="UP000326924"/>
    </source>
</evidence>
<evidence type="ECO:0008006" key="10">
    <source>
        <dbReference type="Google" id="ProtNLM"/>
    </source>
</evidence>
<dbReference type="GO" id="GO:0006999">
    <property type="term" value="P:nuclear pore organization"/>
    <property type="evidence" value="ECO:0007669"/>
    <property type="project" value="TreeGrafter"/>
</dbReference>
<feature type="domain" description="Nucleoporin POM152 immunoglobulin-like" evidence="3">
    <location>
        <begin position="594"/>
        <end position="696"/>
    </location>
</feature>
<feature type="domain" description="Nucleoporin POM152 Ig-like" evidence="5">
    <location>
        <begin position="796"/>
        <end position="881"/>
    </location>
</feature>
<feature type="transmembrane region" description="Helical" evidence="2">
    <location>
        <begin position="156"/>
        <end position="174"/>
    </location>
</feature>
<dbReference type="Pfam" id="PF23664">
    <property type="entry name" value="Ig_Pom152"/>
    <property type="match status" value="2"/>
</dbReference>
<dbReference type="Pfam" id="PF24519">
    <property type="entry name" value="Ig-like_Pom152_1"/>
    <property type="match status" value="1"/>
</dbReference>
<organism evidence="8 9">
    <name type="scientific">Sphaerosporella brunnea</name>
    <dbReference type="NCBI Taxonomy" id="1250544"/>
    <lineage>
        <taxon>Eukaryota</taxon>
        <taxon>Fungi</taxon>
        <taxon>Dikarya</taxon>
        <taxon>Ascomycota</taxon>
        <taxon>Pezizomycotina</taxon>
        <taxon>Pezizomycetes</taxon>
        <taxon>Pezizales</taxon>
        <taxon>Pyronemataceae</taxon>
        <taxon>Sphaerosporella</taxon>
    </lineage>
</organism>
<dbReference type="InterPro" id="IPR056543">
    <property type="entry name" value="Ig-like_POM152_9th"/>
</dbReference>
<sequence>MNNDIQETPRIHGAFPATPQNPRPRPLSRPFGDFRRRTGLSNGLGSTTAPTTTTATATGTTTATSGAGGGGTTVPPAVVQPAPGGPEPWIPTTLIDTPTQRLYAITIFVGLQAYKLYDLSKLWTDEEDMTTLYFCMKWWGIDSFFFYNLPNFRIPWLHFNATFTFYLIMGFMFLDLVMPHFSSAPFTALFTGLWKLIYDRELSISERRVKWSDVIHNDTHIMGKYTVHILPEGIAKLNPHGGCYCLGQFASSVTVPIKINGTSPISIKLQRVDLDTSNVETIELSQKEIKKLINKSPREESPELKFLPYTIKQPGLYRLVKVKDVTELDVRIHQSYALVVSCPKARIQAAPGRHKDVCRHDMSDLTIQLEGLAPLSVTYSRVVKGKATTLSVGRIHPENFDSPLLSGFSLEGHLAEKDYTDLSTWAKSQSLAVPLNDSLTSSGDWLYEIDQVVDGCGNSVDYKIHQEEGDSWMPKVKDLTHKLVVHERPIVRFQGCDPQHPLEVPRGTRGVLPLKLEAAGSSPPYRLKVAFTPQDKLGSATEHAPDAEIQEFTYKSPSDLMTIRGPGLYSIRQISSAHCSGEIFEPSSCLVVTPPEPTMTMEFDEILDKCTKSSVGLNIDLTLVGSPPFRLSYRLIKDNGPPEIKTLRIDRARHQERFTPEDPGHYTYEFFRLDDKNYEGVKIDPASHRVEQDVKPTASAHFINQLAPKTVCIDEPVEFKIKMVGEGPWNLHYDLIHSGKRVRYTEKNINTTIHTIKTPSLSMGGEHSLALTSVEDRNGCKGFLESEAKINVRFQRPKAQFSPIEGKMAIRALEGKTIKIPLRLTGEGPWYLKIRNMDQDAAAKEFRFDNPNTYFPVNEVGTYHIEEVRDSGCPGIVSSPNDKFTVTMIERPKVRLPPSSAIVKQDNTFVRNAVCEGDEDAVELAFVGQPPFTVYYEKIFRPEGAPKRHVESSENQLSAGQSTLPVRLETSKAGVHEYIFNRLADGLYNDPRDKNMPDKITLQQTVYPRPSITFLNPKKVYKYCLDSAAGEDSIIPIQLTGLPPFAITVHIKHHNTGKKDIVHVPLIESNYYEFQIPPHYLTLGDHTVTVHKVKDGRGCSRRMDESTSEQVTVAVADMPTIAPSEQRVDYCVGERIAFTLAGLPPFAVEYNWNGETMLATNQPSSFVRVAERPGNFTITGLQDSASDCKVALDLHRIIHEVPSVRISEGTTVVKGIPQGDQAEIVFRFYGTPPFTFTYTRSAIAKKGQKPRVLESHTRTADDFTYVMFATQEGTYEVTSIEDRFCSYPPSSVRKSV</sequence>
<dbReference type="InParanoid" id="A0A5J5EPR7"/>
<name>A0A5J5EPR7_9PEZI</name>
<evidence type="ECO:0000259" key="3">
    <source>
        <dbReference type="Pfam" id="PF23664"/>
    </source>
</evidence>
<dbReference type="Pfam" id="PF24097">
    <property type="entry name" value="TMD_POM152"/>
    <property type="match status" value="1"/>
</dbReference>
<protein>
    <recommendedName>
        <fullName evidence="10">Nucleoporin Pom152</fullName>
    </recommendedName>
</protein>
<feature type="domain" description="Nucleoporin POM152 immunoglobulin-like" evidence="3">
    <location>
        <begin position="915"/>
        <end position="1008"/>
    </location>
</feature>
<dbReference type="GO" id="GO:0017056">
    <property type="term" value="F:structural constituent of nuclear pore"/>
    <property type="evidence" value="ECO:0007669"/>
    <property type="project" value="InterPro"/>
</dbReference>
<feature type="region of interest" description="Disordered" evidence="1">
    <location>
        <begin position="1"/>
        <end position="89"/>
    </location>
</feature>
<feature type="domain" description="Nucleoporin POM152 N-terminal transmembrane" evidence="4">
    <location>
        <begin position="96"/>
        <end position="178"/>
    </location>
</feature>